<dbReference type="EMBL" id="NBIV01000047">
    <property type="protein sequence ID" value="PXF45984.1"/>
    <property type="molecule type" value="Genomic_DNA"/>
</dbReference>
<dbReference type="Proteomes" id="UP000247409">
    <property type="component" value="Unassembled WGS sequence"/>
</dbReference>
<proteinExistence type="predicted"/>
<evidence type="ECO:0000313" key="2">
    <source>
        <dbReference type="Proteomes" id="UP000247409"/>
    </source>
</evidence>
<name>A0A2V3IV32_9FLOR</name>
<sequence>MEKAFTAEGFQALATALCSVIDRKMGTLQAVILSFGDWSDADDDTVTHVTDNIRTFICCDQMSCLEVRVRDFTIWDSINYEQALFWRLSAKVLVFRFRDIQELRELIQFSVALTHTFIGLEHDRERVLKPHVENIVKILNRRFEVEEVVAESKQLVRFVNRIRTPASYLKVFSLPVNEIFISRGDSLEAFGPMRRRGRMTMSEYGGLESIGEMSDVKVRMSMLLTNVAEGLYRLSFFSEVMGGV</sequence>
<protein>
    <submittedName>
        <fullName evidence="1">Uncharacterized protein</fullName>
    </submittedName>
</protein>
<evidence type="ECO:0000313" key="1">
    <source>
        <dbReference type="EMBL" id="PXF45984.1"/>
    </source>
</evidence>
<keyword evidence="2" id="KW-1185">Reference proteome</keyword>
<comment type="caution">
    <text evidence="1">The sequence shown here is derived from an EMBL/GenBank/DDBJ whole genome shotgun (WGS) entry which is preliminary data.</text>
</comment>
<dbReference type="AlphaFoldDB" id="A0A2V3IV32"/>
<organism evidence="1 2">
    <name type="scientific">Gracilariopsis chorda</name>
    <dbReference type="NCBI Taxonomy" id="448386"/>
    <lineage>
        <taxon>Eukaryota</taxon>
        <taxon>Rhodophyta</taxon>
        <taxon>Florideophyceae</taxon>
        <taxon>Rhodymeniophycidae</taxon>
        <taxon>Gracilariales</taxon>
        <taxon>Gracilariaceae</taxon>
        <taxon>Gracilariopsis</taxon>
    </lineage>
</organism>
<reference evidence="1 2" key="1">
    <citation type="journal article" date="2018" name="Mol. Biol. Evol.">
        <title>Analysis of the draft genome of the red seaweed Gracilariopsis chorda provides insights into genome size evolution in Rhodophyta.</title>
        <authorList>
            <person name="Lee J."/>
            <person name="Yang E.C."/>
            <person name="Graf L."/>
            <person name="Yang J.H."/>
            <person name="Qiu H."/>
            <person name="Zel Zion U."/>
            <person name="Chan C.X."/>
            <person name="Stephens T.G."/>
            <person name="Weber A.P.M."/>
            <person name="Boo G.H."/>
            <person name="Boo S.M."/>
            <person name="Kim K.M."/>
            <person name="Shin Y."/>
            <person name="Jung M."/>
            <person name="Lee S.J."/>
            <person name="Yim H.S."/>
            <person name="Lee J.H."/>
            <person name="Bhattacharya D."/>
            <person name="Yoon H.S."/>
        </authorList>
    </citation>
    <scope>NUCLEOTIDE SEQUENCE [LARGE SCALE GENOMIC DNA]</scope>
    <source>
        <strain evidence="1 2">SKKU-2015</strain>
        <tissue evidence="1">Whole body</tissue>
    </source>
</reference>
<gene>
    <name evidence="1" type="ORF">BWQ96_04240</name>
</gene>
<accession>A0A2V3IV32</accession>